<feature type="compositionally biased region" description="Polar residues" evidence="1">
    <location>
        <begin position="352"/>
        <end position="364"/>
    </location>
</feature>
<proteinExistence type="predicted"/>
<keyword evidence="2" id="KW-0472">Membrane</keyword>
<dbReference type="AlphaFoldDB" id="A0A6T9YPM2"/>
<evidence type="ECO:0000256" key="2">
    <source>
        <dbReference type="SAM" id="Phobius"/>
    </source>
</evidence>
<feature type="transmembrane region" description="Helical" evidence="2">
    <location>
        <begin position="119"/>
        <end position="140"/>
    </location>
</feature>
<gene>
    <name evidence="3" type="ORF">BIGN1055_LOCUS1346</name>
</gene>
<feature type="compositionally biased region" description="Low complexity" evidence="1">
    <location>
        <begin position="319"/>
        <end position="328"/>
    </location>
</feature>
<keyword evidence="2" id="KW-1133">Transmembrane helix</keyword>
<accession>A0A6T9YPM2</accession>
<reference evidence="3" key="1">
    <citation type="submission" date="2021-01" db="EMBL/GenBank/DDBJ databases">
        <authorList>
            <person name="Corre E."/>
            <person name="Pelletier E."/>
            <person name="Niang G."/>
            <person name="Scheremetjew M."/>
            <person name="Finn R."/>
            <person name="Kale V."/>
            <person name="Holt S."/>
            <person name="Cochrane G."/>
            <person name="Meng A."/>
            <person name="Brown T."/>
            <person name="Cohen L."/>
        </authorList>
    </citation>
    <scope>NUCLEOTIDE SEQUENCE</scope>
    <source>
        <strain evidence="3">CCMP1258.1</strain>
    </source>
</reference>
<keyword evidence="2" id="KW-0812">Transmembrane</keyword>
<feature type="transmembrane region" description="Helical" evidence="2">
    <location>
        <begin position="75"/>
        <end position="98"/>
    </location>
</feature>
<name>A0A6T9YPM2_BIGNA</name>
<sequence>MDDAERKWLISDAVKLFLISGMEIALLLQQCTDHKNGKKAATKRLVRKCCLVYGVILFVFVALEHRTEVDPRVASVFATISQMTASLIGLSIYCKLAVAIKGPRTAAARADMSRNMDTFGMRFGTVYVVISLAALLTALITDEYRWKAVASMCTALMLLFIGAGQAYAMCFLSRKALGQVNESKDKIRRSTLDINRKISLEELDKKIWRAHLRLKRGVLFISFLCLLGSAILIGQAILDIRTTKSLRETGVEGDKTYSLSRDFAYFVGVLVMMFFVWFGWIKCYGKKKMSNAARRMSRRTLYLSRGVAVDAKVGRLRTPRTPSPSSRRNSADVLPERSERPISIRNGRTRQSRASLSSNNTSTRGLSQDAFEIRISKQSMNVML</sequence>
<evidence type="ECO:0000256" key="1">
    <source>
        <dbReference type="SAM" id="MobiDB-lite"/>
    </source>
</evidence>
<feature type="transmembrane region" description="Helical" evidence="2">
    <location>
        <begin position="45"/>
        <end position="63"/>
    </location>
</feature>
<feature type="transmembrane region" description="Helical" evidence="2">
    <location>
        <begin position="146"/>
        <end position="168"/>
    </location>
</feature>
<evidence type="ECO:0000313" key="3">
    <source>
        <dbReference type="EMBL" id="CAD9581705.1"/>
    </source>
</evidence>
<protein>
    <submittedName>
        <fullName evidence="3">Uncharacterized protein</fullName>
    </submittedName>
</protein>
<feature type="transmembrane region" description="Helical" evidence="2">
    <location>
        <begin position="218"/>
        <end position="238"/>
    </location>
</feature>
<organism evidence="3">
    <name type="scientific">Bigelowiella natans</name>
    <name type="common">Pedinomonas minutissima</name>
    <name type="synonym">Chlorarachnion sp. (strain CCMP621)</name>
    <dbReference type="NCBI Taxonomy" id="227086"/>
    <lineage>
        <taxon>Eukaryota</taxon>
        <taxon>Sar</taxon>
        <taxon>Rhizaria</taxon>
        <taxon>Cercozoa</taxon>
        <taxon>Chlorarachniophyceae</taxon>
        <taxon>Bigelowiella</taxon>
    </lineage>
</organism>
<feature type="transmembrane region" description="Helical" evidence="2">
    <location>
        <begin position="263"/>
        <end position="281"/>
    </location>
</feature>
<dbReference type="EMBL" id="HBHA01002098">
    <property type="protein sequence ID" value="CAD9581705.1"/>
    <property type="molecule type" value="Transcribed_RNA"/>
</dbReference>
<feature type="region of interest" description="Disordered" evidence="1">
    <location>
        <begin position="314"/>
        <end position="364"/>
    </location>
</feature>